<reference evidence="14" key="1">
    <citation type="submission" date="2019-12" db="UniProtKB">
        <authorList>
            <consortium name="WormBaseParasite"/>
        </authorList>
    </citation>
    <scope>IDENTIFICATION</scope>
</reference>
<dbReference type="InterPro" id="IPR026082">
    <property type="entry name" value="ABCA"/>
</dbReference>
<evidence type="ECO:0000313" key="14">
    <source>
        <dbReference type="WBParaSite" id="TMUE_2000010698.1"/>
    </source>
</evidence>
<dbReference type="PROSITE" id="PS50893">
    <property type="entry name" value="ABC_TRANSPORTER_2"/>
    <property type="match status" value="2"/>
</dbReference>
<dbReference type="SMART" id="SM00382">
    <property type="entry name" value="AAA"/>
    <property type="match status" value="2"/>
</dbReference>
<feature type="transmembrane region" description="Helical" evidence="11">
    <location>
        <begin position="51"/>
        <end position="70"/>
    </location>
</feature>
<dbReference type="InterPro" id="IPR003593">
    <property type="entry name" value="AAA+_ATPase"/>
</dbReference>
<keyword evidence="3" id="KW-0813">Transport</keyword>
<evidence type="ECO:0000256" key="3">
    <source>
        <dbReference type="ARBA" id="ARBA00022448"/>
    </source>
</evidence>
<keyword evidence="5" id="KW-0677">Repeat</keyword>
<feature type="transmembrane region" description="Helical" evidence="11">
    <location>
        <begin position="727"/>
        <end position="751"/>
    </location>
</feature>
<feature type="transmembrane region" description="Helical" evidence="11">
    <location>
        <begin position="1720"/>
        <end position="1745"/>
    </location>
</feature>
<dbReference type="GO" id="GO:0005524">
    <property type="term" value="F:ATP binding"/>
    <property type="evidence" value="ECO:0007669"/>
    <property type="project" value="UniProtKB-KW"/>
</dbReference>
<evidence type="ECO:0000259" key="12">
    <source>
        <dbReference type="PROSITE" id="PS50893"/>
    </source>
</evidence>
<feature type="domain" description="ABC transporter" evidence="12">
    <location>
        <begin position="939"/>
        <end position="1173"/>
    </location>
</feature>
<keyword evidence="9 11" id="KW-0472">Membrane</keyword>
<dbReference type="Gene3D" id="3.40.50.300">
    <property type="entry name" value="P-loop containing nucleotide triphosphate hydrolases"/>
    <property type="match status" value="2"/>
</dbReference>
<feature type="transmembrane region" description="Helical" evidence="11">
    <location>
        <begin position="1836"/>
        <end position="1858"/>
    </location>
</feature>
<feature type="region of interest" description="Disordered" evidence="10">
    <location>
        <begin position="1265"/>
        <end position="1284"/>
    </location>
</feature>
<sequence length="2228" mass="253433">MQGISRPSIDKLLAVQRLKDEDNQYININTFYTQFRVLLWKNFLVRFRAKTLFVLELLLPVGFFLLLASARKEQDAITHRMCTYSPKGMPSSGLFTMLQTYFCTLPNGCINKSLPDWDLGSANKKLPLNDFIAAFRQGAQNRTVVEDTKSVLRNVATLTELSLKMKPEIKEYSPMNIQEFMDFSTEAEEFRLLPVSFKNCTLTRRFFIDALRKRIENASFHEDFCKNFFLYVNTSSVPATDTPLFRKLMCKHFPVDGIYEIFNFPKLIDVFVNLTGFRMRADELSTLANAVGSLHIHIAHFRETDALTPLINQLANYTSATPMYSSVSKKLGILSELFCGAPLSGLDEMIMEQKILEALLQMAFRADVKYTSKRTRSPFEDIVKGFEGENATQRNDTVICDSFPIGSTETACWEWLQTYQLPKELAVQVYTLLRGVILVSPASPIVEKIVEELNGKLHEIEVFRSLFVSWYQNMLNYPTAFEQSKFYNATKILALMYSNMDTAADISSILSSGQLYKQGAHYFVMEGWRNISYEELKLNMSQSYNLFNCFRPARFRVIKNEKTLEETGTCLSAYFQFFSGIVFHQLNSSSTYLPKALEYKIRMANHLMDKTIQEDDSNLNPKPRDHPFADMKYVYFGFSFLQDMVDGIITALQTNVTSQIGVIAQQFPTPCYRIEKPTKSMGNLIPSYVVLSWMLIVAMIMKSVVIEKERRVKEFMKVMGLGSFVHWFAWYVQSMAMLCGSILAIAVIVKIRKILEYTNPLCFIAFLLAYAFAIVPQAFLLTFCFKKANVAAAIGPLLFYIPDMLRASIDQHLKHMAFTEQIAGCLLPQIAFGFGCSIITYLEEKETGLQWSNMDSKVSSYELLSFDIVICMLLADGILYSVLTWCAEWVLYEQGIARNWHFPFHLSYWLGDQTSGRIRERKVFKKGERQEEINLPIGIRAIGLTKIYHSAKKTDKPSLDDLNVDFYDGQIAAVLGPNGAGKTTMMSIICGLIPPTEGTVVVYGMDILTNMPAVRRSLGFCPQHNILFDRLTVKEHLQFYSSIKGVNIQGKDEEIDSLLRDTKLMNKKNELSMNLSGGMKRKLSIAIAFIGGSKIVMLDEPTAGVDPYSRRAIWDLLLKCKRDRTIVFSTHFFDEAEILGDRIAMIGAGQLKCCGSAIFLKNYYRSGYNLTFTRAVEASTNREHILGSNQKLINFVTNYVPDVKIVRASLQEMQFMLPGKFLEDLRPLVSEIDKRLAQFECVAYGLSESSLEEIFRRELTNKATSNNETTRNIKPEQDESLGNVRQPRTAHMECYEFEVEAGFSAALLLQFKSLFRKRILNMVRQSGTFILINVLPLLLIAYACHQTKSGFSHSDHDTDHGQFLIDPVRYKNSSVSFFSFTRPPRVQDVDSVLKPYVKSMIKYGLGNRCHKQHKKWFRYSDCGPESPWLYDYPTDSIMENNSFACYCGESMEMTCKMQYHENSPRRYVARSSDIMVDLTEMNITEWLLMTAKHYRKRRYGGYSVAKPPEVYVNVKIEDLEENVEILYTELISFFNRTDVNLDTLQKHGTKWPVLNSKILAKLLDEMTPKHNVKVWYNNQGWASLSAYMSAFSNARLRAHLPSNESAEEYSIAVINHPMKTILKETSNLVKSIVSMMSEMLTSICVLLAFCTVIGSFCLFAVEDRVSDSKHQQFVSGLHRWLYWVANFSFDMIIYIFITALALLIFAIFDEKPYVGSASAALVITTILIAFGLSMIPYVYVLSFLFQTSSTAALAIGGAHFIIAFAASTAMTICEILEEAAKDLSWKCNTMKNIFVFFPPYVMAVVWSKIRITFNIYSSKGKELGTDYYADLMRWNALGKPVTIMVAEAIGFFLLLLMFEYKHEWFNLGKYLTALKKESPCNADYDENVAAERQRVLAGVNKNSALKIINLTKVYYKFPSFRTFTAVDDVCFEVLPGECFGLLGHNGAGKTTTFKMITQRISISKGRVIFSCPTMNKAIQRSTIGYCPQFDALDGNLTARETLFLYAGIRCIKETYHERIVDAYLKRFGLEGHANKRVKTYSGGLKRRLSTAIALLGNSPLILLDEPTAGMDPESRRFLWDVILERISAGQSILFTSNSMEECEILCTRVGILAHGRFTCLDTAQALKNKFGLGYQVAVKLKSNYESQLPDLVKFVQKRLPKSSLVEQHLNLAKFRLPSRKGVVLDAIDCVVQVKKQFKVDACSLNQTSLDDVFVTLAQTQAKLDKAEE</sequence>
<dbReference type="CDD" id="cd03263">
    <property type="entry name" value="ABC_subfamily_A"/>
    <property type="match status" value="2"/>
</dbReference>
<feature type="transmembrane region" description="Helical" evidence="11">
    <location>
        <begin position="821"/>
        <end position="842"/>
    </location>
</feature>
<dbReference type="WBParaSite" id="TMUE_2000010698.1">
    <property type="protein sequence ID" value="TMUE_2000010698.1"/>
    <property type="gene ID" value="WBGene00301063"/>
</dbReference>
<comment type="similarity">
    <text evidence="2">Belongs to the ABC transporter superfamily. ABCA family.</text>
</comment>
<dbReference type="PROSITE" id="PS00211">
    <property type="entry name" value="ABC_TRANSPORTER_1"/>
    <property type="match status" value="1"/>
</dbReference>
<evidence type="ECO:0000256" key="11">
    <source>
        <dbReference type="SAM" id="Phobius"/>
    </source>
</evidence>
<dbReference type="GO" id="GO:0016887">
    <property type="term" value="F:ATP hydrolysis activity"/>
    <property type="evidence" value="ECO:0007669"/>
    <property type="project" value="InterPro"/>
</dbReference>
<dbReference type="InterPro" id="IPR027417">
    <property type="entry name" value="P-loop_NTPase"/>
</dbReference>
<dbReference type="GO" id="GO:0016020">
    <property type="term" value="C:membrane"/>
    <property type="evidence" value="ECO:0007669"/>
    <property type="project" value="UniProtKB-SubCell"/>
</dbReference>
<dbReference type="InterPro" id="IPR017871">
    <property type="entry name" value="ABC_transporter-like_CS"/>
</dbReference>
<evidence type="ECO:0000256" key="7">
    <source>
        <dbReference type="ARBA" id="ARBA00022840"/>
    </source>
</evidence>
<dbReference type="GO" id="GO:0005319">
    <property type="term" value="F:lipid transporter activity"/>
    <property type="evidence" value="ECO:0007669"/>
    <property type="project" value="TreeGrafter"/>
</dbReference>
<dbReference type="InterPro" id="IPR013525">
    <property type="entry name" value="ABC2_TM"/>
</dbReference>
<dbReference type="Proteomes" id="UP000046395">
    <property type="component" value="Unassembled WGS sequence"/>
</dbReference>
<dbReference type="FunFam" id="3.40.50.300:FF:000298">
    <property type="entry name" value="ATP-binding cassette sub-family A member 12"/>
    <property type="match status" value="1"/>
</dbReference>
<keyword evidence="7" id="KW-0067">ATP-binding</keyword>
<dbReference type="FunFam" id="3.40.50.300:FF:000335">
    <property type="entry name" value="ATP binding cassette subfamily A member 5"/>
    <property type="match status" value="1"/>
</dbReference>
<evidence type="ECO:0000256" key="5">
    <source>
        <dbReference type="ARBA" id="ARBA00022737"/>
    </source>
</evidence>
<dbReference type="Pfam" id="PF23321">
    <property type="entry name" value="R1_ABCA1"/>
    <property type="match status" value="1"/>
</dbReference>
<feature type="transmembrane region" description="Helical" evidence="11">
    <location>
        <begin position="1793"/>
        <end position="1816"/>
    </location>
</feature>
<evidence type="ECO:0000256" key="6">
    <source>
        <dbReference type="ARBA" id="ARBA00022741"/>
    </source>
</evidence>
<protein>
    <submittedName>
        <fullName evidence="14">ABC transporter domain-containing protein</fullName>
    </submittedName>
</protein>
<dbReference type="Pfam" id="PF12698">
    <property type="entry name" value="ABC2_membrane_3"/>
    <property type="match status" value="2"/>
</dbReference>
<feature type="transmembrane region" description="Helical" evidence="11">
    <location>
        <begin position="863"/>
        <end position="883"/>
    </location>
</feature>
<dbReference type="InterPro" id="IPR003439">
    <property type="entry name" value="ABC_transporter-like_ATP-bd"/>
</dbReference>
<feature type="transmembrane region" description="Helical" evidence="11">
    <location>
        <begin position="790"/>
        <end position="809"/>
    </location>
</feature>
<feature type="transmembrane region" description="Helical" evidence="11">
    <location>
        <begin position="1681"/>
        <end position="1708"/>
    </location>
</feature>
<evidence type="ECO:0000256" key="1">
    <source>
        <dbReference type="ARBA" id="ARBA00004141"/>
    </source>
</evidence>
<evidence type="ECO:0000313" key="13">
    <source>
        <dbReference type="Proteomes" id="UP000046395"/>
    </source>
</evidence>
<evidence type="ECO:0000256" key="4">
    <source>
        <dbReference type="ARBA" id="ARBA00022692"/>
    </source>
</evidence>
<dbReference type="GO" id="GO:0140359">
    <property type="term" value="F:ABC-type transporter activity"/>
    <property type="evidence" value="ECO:0007669"/>
    <property type="project" value="InterPro"/>
</dbReference>
<keyword evidence="4 11" id="KW-0812">Transmembrane</keyword>
<dbReference type="Pfam" id="PF00005">
    <property type="entry name" value="ABC_tran"/>
    <property type="match status" value="2"/>
</dbReference>
<feature type="transmembrane region" description="Helical" evidence="11">
    <location>
        <begin position="763"/>
        <end position="783"/>
    </location>
</feature>
<accession>A0A5S6QU93</accession>
<evidence type="ECO:0000256" key="10">
    <source>
        <dbReference type="SAM" id="MobiDB-lite"/>
    </source>
</evidence>
<comment type="subcellular location">
    <subcellularLocation>
        <location evidence="1">Membrane</location>
        <topology evidence="1">Multi-pass membrane protein</topology>
    </subcellularLocation>
</comment>
<dbReference type="SUPFAM" id="SSF52540">
    <property type="entry name" value="P-loop containing nucleoside triphosphate hydrolases"/>
    <property type="match status" value="2"/>
</dbReference>
<feature type="transmembrane region" description="Helical" evidence="11">
    <location>
        <begin position="1640"/>
        <end position="1661"/>
    </location>
</feature>
<evidence type="ECO:0000256" key="9">
    <source>
        <dbReference type="ARBA" id="ARBA00023136"/>
    </source>
</evidence>
<name>A0A5S6QU93_TRIMR</name>
<evidence type="ECO:0000256" key="8">
    <source>
        <dbReference type="ARBA" id="ARBA00022989"/>
    </source>
</evidence>
<feature type="transmembrane region" description="Helical" evidence="11">
    <location>
        <begin position="685"/>
        <end position="706"/>
    </location>
</feature>
<dbReference type="PANTHER" id="PTHR19229:SF36">
    <property type="entry name" value="ATP-BINDING CASSETTE SUB-FAMILY A MEMBER 2"/>
    <property type="match status" value="1"/>
</dbReference>
<evidence type="ECO:0000256" key="2">
    <source>
        <dbReference type="ARBA" id="ARBA00008869"/>
    </source>
</evidence>
<keyword evidence="6" id="KW-0547">Nucleotide-binding</keyword>
<feature type="transmembrane region" description="Helical" evidence="11">
    <location>
        <begin position="1751"/>
        <end position="1772"/>
    </location>
</feature>
<organism evidence="13 14">
    <name type="scientific">Trichuris muris</name>
    <name type="common">Mouse whipworm</name>
    <dbReference type="NCBI Taxonomy" id="70415"/>
    <lineage>
        <taxon>Eukaryota</taxon>
        <taxon>Metazoa</taxon>
        <taxon>Ecdysozoa</taxon>
        <taxon>Nematoda</taxon>
        <taxon>Enoplea</taxon>
        <taxon>Dorylaimia</taxon>
        <taxon>Trichinellida</taxon>
        <taxon>Trichuridae</taxon>
        <taxon>Trichuris</taxon>
    </lineage>
</organism>
<proteinExistence type="inferred from homology"/>
<feature type="domain" description="ABC transporter" evidence="12">
    <location>
        <begin position="1905"/>
        <end position="2139"/>
    </location>
</feature>
<keyword evidence="8 11" id="KW-1133">Transmembrane helix</keyword>
<dbReference type="PANTHER" id="PTHR19229">
    <property type="entry name" value="ATP-BINDING CASSETTE TRANSPORTER SUBFAMILY A ABCA"/>
    <property type="match status" value="1"/>
</dbReference>
<dbReference type="STRING" id="70415.A0A5S6QU93"/>
<dbReference type="InterPro" id="IPR056264">
    <property type="entry name" value="R2_ABCA1-4-like"/>
</dbReference>
<keyword evidence="13" id="KW-1185">Reference proteome</keyword>